<name>A0A251XPC0_9MICO</name>
<dbReference type="Proteomes" id="UP000195106">
    <property type="component" value="Unassembled WGS sequence"/>
</dbReference>
<evidence type="ECO:0000313" key="2">
    <source>
        <dbReference type="Proteomes" id="UP000195106"/>
    </source>
</evidence>
<comment type="caution">
    <text evidence="1">The sequence shown here is derived from an EMBL/GenBank/DDBJ whole genome shotgun (WGS) entry which is preliminary data.</text>
</comment>
<proteinExistence type="predicted"/>
<dbReference type="AlphaFoldDB" id="A0A251XPC0"/>
<gene>
    <name evidence="1" type="ORF">CMsap09_00385</name>
</gene>
<dbReference type="EMBL" id="MDHJ01000001">
    <property type="protein sequence ID" value="OUE07371.1"/>
    <property type="molecule type" value="Genomic_DNA"/>
</dbReference>
<protein>
    <submittedName>
        <fullName evidence="1">Uncharacterized protein</fullName>
    </submittedName>
</protein>
<sequence>MVSASEMTPEVSAFAATSAGFRSSSPAAATIAGSTNRLLAR</sequence>
<evidence type="ECO:0000313" key="1">
    <source>
        <dbReference type="EMBL" id="OUE07371.1"/>
    </source>
</evidence>
<organism evidence="1 2">
    <name type="scientific">Clavibacter michiganensis</name>
    <dbReference type="NCBI Taxonomy" id="28447"/>
    <lineage>
        <taxon>Bacteria</taxon>
        <taxon>Bacillati</taxon>
        <taxon>Actinomycetota</taxon>
        <taxon>Actinomycetes</taxon>
        <taxon>Micrococcales</taxon>
        <taxon>Microbacteriaceae</taxon>
        <taxon>Clavibacter</taxon>
    </lineage>
</organism>
<reference evidence="1 2" key="1">
    <citation type="submission" date="2016-08" db="EMBL/GenBank/DDBJ databases">
        <title>Genome sequence of Clavibacter michiganensis spp. strain CASJ009.</title>
        <authorList>
            <person name="Thapa S.P."/>
            <person name="Coaker G."/>
        </authorList>
    </citation>
    <scope>NUCLEOTIDE SEQUENCE [LARGE SCALE GENOMIC DNA]</scope>
    <source>
        <strain evidence="1">CASJ009</strain>
    </source>
</reference>
<accession>A0A251XPC0</accession>